<evidence type="ECO:0000256" key="6">
    <source>
        <dbReference type="ARBA" id="ARBA00022871"/>
    </source>
</evidence>
<gene>
    <name evidence="8" type="ORF">RDWZM_009003</name>
</gene>
<comment type="caution">
    <text evidence="8">The sequence shown here is derived from an EMBL/GenBank/DDBJ whole genome shotgun (WGS) entry which is preliminary data.</text>
</comment>
<dbReference type="EMBL" id="JAPWDV010000003">
    <property type="protein sequence ID" value="KAJ6217846.1"/>
    <property type="molecule type" value="Genomic_DNA"/>
</dbReference>
<feature type="region of interest" description="Disordered" evidence="7">
    <location>
        <begin position="127"/>
        <end position="147"/>
    </location>
</feature>
<sequence length="195" mass="22424">MPLDAPRDEDFDDSLPEVPGLNQLMNITNEDDFDFTSDEDDDDNNAPNEGRYSNYQLINGDINQRFPISSDSENEDVTEDNNNRFYTHNVVVQWIETNESLFDRAAFENSQRREQSVETVEQVDNSNSINASQINEPSTSSPVQYNTVPMDNEKIDVIKGLMSNFKLPEESVPSWAKEISEDQWKTFLNNKVKDK</sequence>
<dbReference type="GO" id="GO:0030154">
    <property type="term" value="P:cell differentiation"/>
    <property type="evidence" value="ECO:0007669"/>
    <property type="project" value="UniProtKB-KW"/>
</dbReference>
<evidence type="ECO:0000313" key="8">
    <source>
        <dbReference type="EMBL" id="KAJ6217846.1"/>
    </source>
</evidence>
<name>A0A9Q0M2A5_BLOTA</name>
<dbReference type="Pfam" id="PF06910">
    <property type="entry name" value="MEA1"/>
    <property type="match status" value="1"/>
</dbReference>
<feature type="region of interest" description="Disordered" evidence="7">
    <location>
        <begin position="1"/>
        <end position="58"/>
    </location>
</feature>
<protein>
    <recommendedName>
        <fullName evidence="2">Male-enhanced antigen 1</fullName>
    </recommendedName>
</protein>
<keyword evidence="5" id="KW-0221">Differentiation</keyword>
<evidence type="ECO:0000256" key="2">
    <source>
        <dbReference type="ARBA" id="ARBA00022245"/>
    </source>
</evidence>
<organism evidence="8 9">
    <name type="scientific">Blomia tropicalis</name>
    <name type="common">Mite</name>
    <dbReference type="NCBI Taxonomy" id="40697"/>
    <lineage>
        <taxon>Eukaryota</taxon>
        <taxon>Metazoa</taxon>
        <taxon>Ecdysozoa</taxon>
        <taxon>Arthropoda</taxon>
        <taxon>Chelicerata</taxon>
        <taxon>Arachnida</taxon>
        <taxon>Acari</taxon>
        <taxon>Acariformes</taxon>
        <taxon>Sarcoptiformes</taxon>
        <taxon>Astigmata</taxon>
        <taxon>Glycyphagoidea</taxon>
        <taxon>Echimyopodidae</taxon>
        <taxon>Blomia</taxon>
    </lineage>
</organism>
<proteinExistence type="predicted"/>
<dbReference type="Proteomes" id="UP001142055">
    <property type="component" value="Chromosome 3"/>
</dbReference>
<evidence type="ECO:0000256" key="3">
    <source>
        <dbReference type="ARBA" id="ARBA00022473"/>
    </source>
</evidence>
<feature type="compositionally biased region" description="Polar residues" evidence="7">
    <location>
        <begin position="45"/>
        <end position="57"/>
    </location>
</feature>
<dbReference type="AlphaFoldDB" id="A0A9Q0M2A5"/>
<evidence type="ECO:0000256" key="7">
    <source>
        <dbReference type="SAM" id="MobiDB-lite"/>
    </source>
</evidence>
<comment type="function">
    <text evidence="1">May play an important role in spermatogenesis and/or testis development.</text>
</comment>
<feature type="compositionally biased region" description="Acidic residues" evidence="7">
    <location>
        <begin position="29"/>
        <end position="44"/>
    </location>
</feature>
<dbReference type="GO" id="GO:0007283">
    <property type="term" value="P:spermatogenesis"/>
    <property type="evidence" value="ECO:0007669"/>
    <property type="project" value="UniProtKB-KW"/>
</dbReference>
<dbReference type="InterPro" id="IPR009685">
    <property type="entry name" value="MEA1"/>
</dbReference>
<dbReference type="OMA" id="SSHIELW"/>
<evidence type="ECO:0000313" key="9">
    <source>
        <dbReference type="Proteomes" id="UP001142055"/>
    </source>
</evidence>
<reference evidence="8" key="1">
    <citation type="submission" date="2022-12" db="EMBL/GenBank/DDBJ databases">
        <title>Genome assemblies of Blomia tropicalis.</title>
        <authorList>
            <person name="Cui Y."/>
        </authorList>
    </citation>
    <scope>NUCLEOTIDE SEQUENCE</scope>
    <source>
        <tissue evidence="8">Adult mites</tissue>
    </source>
</reference>
<evidence type="ECO:0000256" key="4">
    <source>
        <dbReference type="ARBA" id="ARBA00022553"/>
    </source>
</evidence>
<keyword evidence="9" id="KW-1185">Reference proteome</keyword>
<dbReference type="PANTHER" id="PTHR17005">
    <property type="entry name" value="MALE-ENHANCED ANTIGEN-1"/>
    <property type="match status" value="1"/>
</dbReference>
<evidence type="ECO:0000256" key="5">
    <source>
        <dbReference type="ARBA" id="ARBA00022782"/>
    </source>
</evidence>
<evidence type="ECO:0000256" key="1">
    <source>
        <dbReference type="ARBA" id="ARBA00002540"/>
    </source>
</evidence>
<keyword evidence="3" id="KW-0217">Developmental protein</keyword>
<accession>A0A9Q0M2A5</accession>
<dbReference type="OrthoDB" id="5593200at2759"/>
<keyword evidence="4" id="KW-0597">Phosphoprotein</keyword>
<keyword evidence="6" id="KW-0744">Spermatogenesis</keyword>